<reference evidence="2" key="1">
    <citation type="journal article" date="2021" name="PeerJ">
        <title>Extensive microbial diversity within the chicken gut microbiome revealed by metagenomics and culture.</title>
        <authorList>
            <person name="Gilroy R."/>
            <person name="Ravi A."/>
            <person name="Getino M."/>
            <person name="Pursley I."/>
            <person name="Horton D.L."/>
            <person name="Alikhan N.F."/>
            <person name="Baker D."/>
            <person name="Gharbi K."/>
            <person name="Hall N."/>
            <person name="Watson M."/>
            <person name="Adriaenssens E.M."/>
            <person name="Foster-Nyarko E."/>
            <person name="Jarju S."/>
            <person name="Secka A."/>
            <person name="Antonio M."/>
            <person name="Oren A."/>
            <person name="Chaudhuri R.R."/>
            <person name="La Ragione R."/>
            <person name="Hildebrand F."/>
            <person name="Pallen M.J."/>
        </authorList>
    </citation>
    <scope>NUCLEOTIDE SEQUENCE</scope>
    <source>
        <strain evidence="2">2239</strain>
    </source>
</reference>
<sequence length="427" mass="46660">MERFLKQCTRAALGVALAALLLAGCAGQEAGQSAPAQPASEGAAQPDRSAVETLLNGEHTLTALPEGYLSTPLAQTSQGLYKFVNLTDRYLLCYVDYAAGTRAPLCNVAGCAHTDESCPAFSPYYRNVGVAGDWLLISGGDRDGTFSLDACRLDGSERKTLLSNTEGRAYHPWGLAMEGDKVWLSVEGKAVLMDPATGESEPGADESVQFTNVGALGSGVLCIASDSQKLLEEHYQPTGDLLADERQQQEILDQATMTLSAWDPRTGEEVPLMNWNNGEWRYLQVWNNKVILFSEEQGRFEARDLVTGEVTVLAENWPAEQTVLTAYVRDGHLMVETAWKPEPDNSDTWKECLFALDLENGQMTEIALRNHGGQGTTLARILGESEDKFYVLYQGAGSGRWIEEMAMISKADYYAGVDSMEPIKDIF</sequence>
<gene>
    <name evidence="2" type="ORF">H9865_01075</name>
</gene>
<comment type="caution">
    <text evidence="2">The sequence shown here is derived from an EMBL/GenBank/DDBJ whole genome shotgun (WGS) entry which is preliminary data.</text>
</comment>
<feature type="signal peptide" evidence="1">
    <location>
        <begin position="1"/>
        <end position="30"/>
    </location>
</feature>
<dbReference type="SUPFAM" id="SSF50969">
    <property type="entry name" value="YVTN repeat-like/Quinoprotein amine dehydrogenase"/>
    <property type="match status" value="1"/>
</dbReference>
<accession>A0A9D2ACQ7</accession>
<evidence type="ECO:0000256" key="1">
    <source>
        <dbReference type="SAM" id="SignalP"/>
    </source>
</evidence>
<name>A0A9D2ACQ7_9FIRM</name>
<dbReference type="Proteomes" id="UP000824193">
    <property type="component" value="Unassembled WGS sequence"/>
</dbReference>
<feature type="chain" id="PRO_5038734672" description="WD40 repeat protein" evidence="1">
    <location>
        <begin position="31"/>
        <end position="427"/>
    </location>
</feature>
<evidence type="ECO:0000313" key="3">
    <source>
        <dbReference type="Proteomes" id="UP000824193"/>
    </source>
</evidence>
<evidence type="ECO:0008006" key="4">
    <source>
        <dbReference type="Google" id="ProtNLM"/>
    </source>
</evidence>
<dbReference type="PROSITE" id="PS51257">
    <property type="entry name" value="PROKAR_LIPOPROTEIN"/>
    <property type="match status" value="1"/>
</dbReference>
<reference evidence="2" key="2">
    <citation type="submission" date="2021-04" db="EMBL/GenBank/DDBJ databases">
        <authorList>
            <person name="Gilroy R."/>
        </authorList>
    </citation>
    <scope>NUCLEOTIDE SEQUENCE</scope>
    <source>
        <strain evidence="2">2239</strain>
    </source>
</reference>
<dbReference type="AlphaFoldDB" id="A0A9D2ACQ7"/>
<dbReference type="EMBL" id="DXFW01000002">
    <property type="protein sequence ID" value="HIX04691.1"/>
    <property type="molecule type" value="Genomic_DNA"/>
</dbReference>
<dbReference type="InterPro" id="IPR011044">
    <property type="entry name" value="Quino_amine_DH_bsu"/>
</dbReference>
<keyword evidence="1" id="KW-0732">Signal</keyword>
<proteinExistence type="predicted"/>
<evidence type="ECO:0000313" key="2">
    <source>
        <dbReference type="EMBL" id="HIX04691.1"/>
    </source>
</evidence>
<organism evidence="2 3">
    <name type="scientific">Candidatus Allofournierella pullicola</name>
    <dbReference type="NCBI Taxonomy" id="2838596"/>
    <lineage>
        <taxon>Bacteria</taxon>
        <taxon>Bacillati</taxon>
        <taxon>Bacillota</taxon>
        <taxon>Clostridia</taxon>
        <taxon>Eubacteriales</taxon>
        <taxon>Oscillospiraceae</taxon>
        <taxon>Allofournierella</taxon>
    </lineage>
</organism>
<protein>
    <recommendedName>
        <fullName evidence="4">WD40 repeat protein</fullName>
    </recommendedName>
</protein>